<evidence type="ECO:0008006" key="3">
    <source>
        <dbReference type="Google" id="ProtNLM"/>
    </source>
</evidence>
<protein>
    <recommendedName>
        <fullName evidence="3">SprT-like domain-containing protein</fullName>
    </recommendedName>
</protein>
<accession>A0AAN6KHH9</accession>
<gene>
    <name evidence="1" type="ORF">LTR91_011461</name>
</gene>
<keyword evidence="2" id="KW-1185">Reference proteome</keyword>
<sequence length="227" mass="25731">MASHQHHPPMALIAAATYRFERPETLWTRDEWVELALLRQWSRVFAWKIGHGDRSLLRDNDFLQAGLRYTSVVFFVGCINYVPLNPEHFNLRSPDGRPHQYILSVLLHEACHAFLRMYGCLPECAACSEASHLDLMDQTGHGLAWQTLAFNVERSFNRLCSLPGPVDLNRRSAAKLEAEAGGFRPDNETIGKLFDGKCPITDVVLPQRILYQQVLTQINNLTNTTSG</sequence>
<organism evidence="1 2">
    <name type="scientific">Friedmanniomyces endolithicus</name>
    <dbReference type="NCBI Taxonomy" id="329885"/>
    <lineage>
        <taxon>Eukaryota</taxon>
        <taxon>Fungi</taxon>
        <taxon>Dikarya</taxon>
        <taxon>Ascomycota</taxon>
        <taxon>Pezizomycotina</taxon>
        <taxon>Dothideomycetes</taxon>
        <taxon>Dothideomycetidae</taxon>
        <taxon>Mycosphaerellales</taxon>
        <taxon>Teratosphaeriaceae</taxon>
        <taxon>Friedmanniomyces</taxon>
    </lineage>
</organism>
<reference evidence="1" key="1">
    <citation type="submission" date="2023-06" db="EMBL/GenBank/DDBJ databases">
        <title>Black Yeasts Isolated from many extreme environments.</title>
        <authorList>
            <person name="Coleine C."/>
            <person name="Stajich J.E."/>
            <person name="Selbmann L."/>
        </authorList>
    </citation>
    <scope>NUCLEOTIDE SEQUENCE</scope>
    <source>
        <strain evidence="1">CCFEE 5200</strain>
    </source>
</reference>
<dbReference type="AlphaFoldDB" id="A0AAN6KHH9"/>
<comment type="caution">
    <text evidence="1">The sequence shown here is derived from an EMBL/GenBank/DDBJ whole genome shotgun (WGS) entry which is preliminary data.</text>
</comment>
<evidence type="ECO:0000313" key="2">
    <source>
        <dbReference type="Proteomes" id="UP001175353"/>
    </source>
</evidence>
<dbReference type="Proteomes" id="UP001175353">
    <property type="component" value="Unassembled WGS sequence"/>
</dbReference>
<proteinExistence type="predicted"/>
<name>A0AAN6KHH9_9PEZI</name>
<evidence type="ECO:0000313" key="1">
    <source>
        <dbReference type="EMBL" id="KAK0982636.1"/>
    </source>
</evidence>
<dbReference type="EMBL" id="JAUJLE010000105">
    <property type="protein sequence ID" value="KAK0982636.1"/>
    <property type="molecule type" value="Genomic_DNA"/>
</dbReference>